<proteinExistence type="predicted"/>
<accession>A0ABZ2KHX7</accession>
<dbReference type="PROSITE" id="PS51257">
    <property type="entry name" value="PROKAR_LIPOPROTEIN"/>
    <property type="match status" value="1"/>
</dbReference>
<evidence type="ECO:0000313" key="3">
    <source>
        <dbReference type="Proteomes" id="UP001379533"/>
    </source>
</evidence>
<reference evidence="2 3" key="1">
    <citation type="submission" date="2021-12" db="EMBL/GenBank/DDBJ databases">
        <title>Discovery of the Pendulisporaceae a myxobacterial family with distinct sporulation behavior and unique specialized metabolism.</title>
        <authorList>
            <person name="Garcia R."/>
            <person name="Popoff A."/>
            <person name="Bader C.D."/>
            <person name="Loehr J."/>
            <person name="Walesch S."/>
            <person name="Walt C."/>
            <person name="Boldt J."/>
            <person name="Bunk B."/>
            <person name="Haeckl F.J.F.P.J."/>
            <person name="Gunesch A.P."/>
            <person name="Birkelbach J."/>
            <person name="Nuebel U."/>
            <person name="Pietschmann T."/>
            <person name="Bach T."/>
            <person name="Mueller R."/>
        </authorList>
    </citation>
    <scope>NUCLEOTIDE SEQUENCE [LARGE SCALE GENOMIC DNA]</scope>
    <source>
        <strain evidence="2 3">MSr12523</strain>
    </source>
</reference>
<dbReference type="RefSeq" id="WP_394847135.1">
    <property type="nucleotide sequence ID" value="NZ_CP089982.1"/>
</dbReference>
<keyword evidence="3" id="KW-1185">Reference proteome</keyword>
<evidence type="ECO:0000256" key="1">
    <source>
        <dbReference type="SAM" id="SignalP"/>
    </source>
</evidence>
<keyword evidence="1" id="KW-0732">Signal</keyword>
<evidence type="ECO:0008006" key="4">
    <source>
        <dbReference type="Google" id="ProtNLM"/>
    </source>
</evidence>
<dbReference type="Proteomes" id="UP001379533">
    <property type="component" value="Chromosome"/>
</dbReference>
<evidence type="ECO:0000313" key="2">
    <source>
        <dbReference type="EMBL" id="WXA96519.1"/>
    </source>
</evidence>
<organism evidence="2 3">
    <name type="scientific">Pendulispora brunnea</name>
    <dbReference type="NCBI Taxonomy" id="2905690"/>
    <lineage>
        <taxon>Bacteria</taxon>
        <taxon>Pseudomonadati</taxon>
        <taxon>Myxococcota</taxon>
        <taxon>Myxococcia</taxon>
        <taxon>Myxococcales</taxon>
        <taxon>Sorangiineae</taxon>
        <taxon>Pendulisporaceae</taxon>
        <taxon>Pendulispora</taxon>
    </lineage>
</organism>
<name>A0ABZ2KHX7_9BACT</name>
<protein>
    <recommendedName>
        <fullName evidence="4">Carboxypeptidase regulatory-like domain-containing protein</fullName>
    </recommendedName>
</protein>
<dbReference type="EMBL" id="CP089982">
    <property type="protein sequence ID" value="WXA96519.1"/>
    <property type="molecule type" value="Genomic_DNA"/>
</dbReference>
<gene>
    <name evidence="2" type="ORF">LZC95_06655</name>
</gene>
<feature type="signal peptide" evidence="1">
    <location>
        <begin position="1"/>
        <end position="18"/>
    </location>
</feature>
<feature type="chain" id="PRO_5045388645" description="Carboxypeptidase regulatory-like domain-containing protein" evidence="1">
    <location>
        <begin position="19"/>
        <end position="218"/>
    </location>
</feature>
<sequence>MRTTTIALLGILFVTATAACGEPPAPPATAVLIRAQAENGSPVGGVEVFTGPRLVARTEADGRARLDVRGAEGETFSVQVRCPSGFRSPTAPLPIRNFDVGSSTPAEYSVMCRSLRHTLVVAVRASDGPNLPVFYLGKEVARTDRSGSAHVSMDMEVHDRAQLVLGTGGKENEKIHPQNPAATFEMPDHDDIQVFEMKFTRDKPKVVRKPRPAGPVVF</sequence>